<comment type="caution">
    <text evidence="3">The sequence shown here is derived from an EMBL/GenBank/DDBJ whole genome shotgun (WGS) entry which is preliminary data.</text>
</comment>
<evidence type="ECO:0000313" key="3">
    <source>
        <dbReference type="EMBL" id="NVP33105.1"/>
    </source>
</evidence>
<reference evidence="3 4" key="1">
    <citation type="submission" date="2020-05" db="EMBL/GenBank/DDBJ databases">
        <title>Draft Genome Sequences of Sphingomonas sp. Isolated from the International Space Station.</title>
        <authorList>
            <person name="Bijlani S."/>
            <person name="Singh N.K."/>
            <person name="Mason C.E."/>
            <person name="Wang C.C."/>
            <person name="Venkateswaran K."/>
        </authorList>
    </citation>
    <scope>NUCLEOTIDE SEQUENCE [LARGE SCALE GENOMIC DNA]</scope>
    <source>
        <strain evidence="3">ISS-IIF7SWP</strain>
    </source>
</reference>
<dbReference type="Pfam" id="PF00437">
    <property type="entry name" value="T2SSE"/>
    <property type="match status" value="1"/>
</dbReference>
<protein>
    <submittedName>
        <fullName evidence="3">Flp pilus assembly complex ATPase component TadA</fullName>
    </submittedName>
</protein>
<dbReference type="Proteomes" id="UP000531581">
    <property type="component" value="Unassembled WGS sequence"/>
</dbReference>
<feature type="domain" description="Bacterial type II secretion system protein E" evidence="2">
    <location>
        <begin position="28"/>
        <end position="115"/>
    </location>
</feature>
<dbReference type="PANTHER" id="PTHR30486">
    <property type="entry name" value="TWITCHING MOTILITY PROTEIN PILT"/>
    <property type="match status" value="1"/>
</dbReference>
<evidence type="ECO:0000259" key="2">
    <source>
        <dbReference type="Pfam" id="PF00437"/>
    </source>
</evidence>
<proteinExistence type="inferred from homology"/>
<evidence type="ECO:0000313" key="4">
    <source>
        <dbReference type="Proteomes" id="UP000531581"/>
    </source>
</evidence>
<gene>
    <name evidence="3" type="primary">tadA</name>
    <name evidence="3" type="ORF">HLV41_18900</name>
</gene>
<dbReference type="Gene3D" id="3.40.50.300">
    <property type="entry name" value="P-loop containing nucleotide triphosphate hydrolases"/>
    <property type="match status" value="1"/>
</dbReference>
<feature type="non-terminal residue" evidence="3">
    <location>
        <position position="1"/>
    </location>
</feature>
<dbReference type="InterPro" id="IPR050921">
    <property type="entry name" value="T4SS_GSP_E_ATPase"/>
</dbReference>
<organism evidence="3 4">
    <name type="scientific">Sphingomonas sanguinis</name>
    <dbReference type="NCBI Taxonomy" id="33051"/>
    <lineage>
        <taxon>Bacteria</taxon>
        <taxon>Pseudomonadati</taxon>
        <taxon>Pseudomonadota</taxon>
        <taxon>Alphaproteobacteria</taxon>
        <taxon>Sphingomonadales</taxon>
        <taxon>Sphingomonadaceae</taxon>
        <taxon>Sphingomonas</taxon>
    </lineage>
</organism>
<sequence>PETALYCSSGRSSLRSATSKDGKGLQKAGAKELLESALRMRPDRILLQELRDGTAFFYLRNVNSGHPGSITTVHANTAEGALEQLTLLVKESEGGNDLDRHDIRALLRSLVDIVVQMHRLPPGDGKPARYRMTEVWFDPAGKPRD</sequence>
<dbReference type="PANTHER" id="PTHR30486:SF6">
    <property type="entry name" value="TYPE IV PILUS RETRACTATION ATPASE PILT"/>
    <property type="match status" value="1"/>
</dbReference>
<dbReference type="SUPFAM" id="SSF52540">
    <property type="entry name" value="P-loop containing nucleoside triphosphate hydrolases"/>
    <property type="match status" value="1"/>
</dbReference>
<dbReference type="InterPro" id="IPR027417">
    <property type="entry name" value="P-loop_NTPase"/>
</dbReference>
<evidence type="ECO:0000256" key="1">
    <source>
        <dbReference type="ARBA" id="ARBA00006611"/>
    </source>
</evidence>
<comment type="similarity">
    <text evidence="1">Belongs to the GSP E family.</text>
</comment>
<dbReference type="GO" id="GO:0016887">
    <property type="term" value="F:ATP hydrolysis activity"/>
    <property type="evidence" value="ECO:0007669"/>
    <property type="project" value="InterPro"/>
</dbReference>
<name>A0A7Y7UT67_9SPHN</name>
<accession>A0A7Y7UT67</accession>
<dbReference type="AlphaFoldDB" id="A0A7Y7UT67"/>
<dbReference type="InterPro" id="IPR001482">
    <property type="entry name" value="T2SS/T4SS_dom"/>
</dbReference>
<dbReference type="EMBL" id="JABYQV010000026">
    <property type="protein sequence ID" value="NVP33105.1"/>
    <property type="molecule type" value="Genomic_DNA"/>
</dbReference>